<dbReference type="InterPro" id="IPR035906">
    <property type="entry name" value="MetI-like_sf"/>
</dbReference>
<evidence type="ECO:0000259" key="9">
    <source>
        <dbReference type="PROSITE" id="PS50928"/>
    </source>
</evidence>
<dbReference type="PROSITE" id="PS50928">
    <property type="entry name" value="ABC_TM1"/>
    <property type="match status" value="1"/>
</dbReference>
<comment type="subcellular location">
    <subcellularLocation>
        <location evidence="1 7">Cell membrane</location>
        <topology evidence="1 7">Multi-pass membrane protein</topology>
    </subcellularLocation>
</comment>
<dbReference type="InterPro" id="IPR000515">
    <property type="entry name" value="MetI-like"/>
</dbReference>
<feature type="transmembrane region" description="Helical" evidence="7">
    <location>
        <begin position="156"/>
        <end position="176"/>
    </location>
</feature>
<feature type="domain" description="ABC transmembrane type-1" evidence="9">
    <location>
        <begin position="112"/>
        <end position="296"/>
    </location>
</feature>
<evidence type="ECO:0000256" key="8">
    <source>
        <dbReference type="SAM" id="MobiDB-lite"/>
    </source>
</evidence>
<evidence type="ECO:0000256" key="1">
    <source>
        <dbReference type="ARBA" id="ARBA00004651"/>
    </source>
</evidence>
<protein>
    <submittedName>
        <fullName evidence="10">Sulfonate transport system permease protein</fullName>
    </submittedName>
</protein>
<keyword evidence="5 7" id="KW-1133">Transmembrane helix</keyword>
<feature type="transmembrane region" description="Helical" evidence="7">
    <location>
        <begin position="277"/>
        <end position="296"/>
    </location>
</feature>
<feature type="transmembrane region" description="Helical" evidence="7">
    <location>
        <begin position="123"/>
        <end position="144"/>
    </location>
</feature>
<organism evidence="10 11">
    <name type="scientific">Neorhizobium huautlense</name>
    <dbReference type="NCBI Taxonomy" id="67774"/>
    <lineage>
        <taxon>Bacteria</taxon>
        <taxon>Pseudomonadati</taxon>
        <taxon>Pseudomonadota</taxon>
        <taxon>Alphaproteobacteria</taxon>
        <taxon>Hyphomicrobiales</taxon>
        <taxon>Rhizobiaceae</taxon>
        <taxon>Rhizobium/Agrobacterium group</taxon>
        <taxon>Neorhizobium</taxon>
    </lineage>
</organism>
<keyword evidence="11" id="KW-1185">Reference proteome</keyword>
<dbReference type="Proteomes" id="UP001241472">
    <property type="component" value="Unassembled WGS sequence"/>
</dbReference>
<evidence type="ECO:0000256" key="3">
    <source>
        <dbReference type="ARBA" id="ARBA00022475"/>
    </source>
</evidence>
<dbReference type="CDD" id="cd06261">
    <property type="entry name" value="TM_PBP2"/>
    <property type="match status" value="1"/>
</dbReference>
<name>A0ABT9PVY8_9HYPH</name>
<feature type="region of interest" description="Disordered" evidence="8">
    <location>
        <begin position="1"/>
        <end position="51"/>
    </location>
</feature>
<feature type="transmembrane region" description="Helical" evidence="7">
    <location>
        <begin position="222"/>
        <end position="239"/>
    </location>
</feature>
<feature type="transmembrane region" description="Helical" evidence="7">
    <location>
        <begin position="182"/>
        <end position="201"/>
    </location>
</feature>
<dbReference type="PANTHER" id="PTHR30151">
    <property type="entry name" value="ALKANE SULFONATE ABC TRANSPORTER-RELATED, MEMBRANE SUBUNIT"/>
    <property type="match status" value="1"/>
</dbReference>
<evidence type="ECO:0000256" key="6">
    <source>
        <dbReference type="ARBA" id="ARBA00023136"/>
    </source>
</evidence>
<evidence type="ECO:0000313" key="10">
    <source>
        <dbReference type="EMBL" id="MDP9837879.1"/>
    </source>
</evidence>
<comment type="similarity">
    <text evidence="7">Belongs to the binding-protein-dependent transport system permease family.</text>
</comment>
<evidence type="ECO:0000256" key="2">
    <source>
        <dbReference type="ARBA" id="ARBA00022448"/>
    </source>
</evidence>
<evidence type="ECO:0000256" key="4">
    <source>
        <dbReference type="ARBA" id="ARBA00022692"/>
    </source>
</evidence>
<comment type="caution">
    <text evidence="10">The sequence shown here is derived from an EMBL/GenBank/DDBJ whole genome shotgun (WGS) entry which is preliminary data.</text>
</comment>
<dbReference type="EMBL" id="JAUSRF010000008">
    <property type="protein sequence ID" value="MDP9837879.1"/>
    <property type="molecule type" value="Genomic_DNA"/>
</dbReference>
<dbReference type="PANTHER" id="PTHR30151:SF38">
    <property type="entry name" value="ALIPHATIC SULFONATES TRANSPORT PERMEASE PROTEIN SSUC-RELATED"/>
    <property type="match status" value="1"/>
</dbReference>
<accession>A0ABT9PVY8</accession>
<gene>
    <name evidence="10" type="ORF">J2T09_002639</name>
</gene>
<sequence>MTTIDTFSEGRKLRRATSGTPRTLTEGTLTEDRTQASQNPPKGAADSVQATAGKPAGLRTISRGTWLPYLVPVGLVLVWQVLSSTGLISDRIMPSPVAVVAAFWERLLSGELGRDVAVSGARALSGLLIGGSIGFLLGIANGVSKLSEQLTDTTLQMLRTIPHLAMIPLVILWFGIGEEAKLFLTSLGVLFPIYLNTYHGVKNVDRDLVEMGKIYGMSSWSLFRKVIFPGALPSIFVGLRYALGIMWLTLIVSESIAANSGIGYMANTAREFMMTEVVVLALVIYAVLGKLADVIARALERWALSWNAAYQA</sequence>
<keyword evidence="6 7" id="KW-0472">Membrane</keyword>
<proteinExistence type="inferred from homology"/>
<keyword evidence="3" id="KW-1003">Cell membrane</keyword>
<feature type="compositionally biased region" description="Polar residues" evidence="8">
    <location>
        <begin position="17"/>
        <end position="28"/>
    </location>
</feature>
<evidence type="ECO:0000256" key="5">
    <source>
        <dbReference type="ARBA" id="ARBA00022989"/>
    </source>
</evidence>
<dbReference type="Pfam" id="PF00528">
    <property type="entry name" value="BPD_transp_1"/>
    <property type="match status" value="1"/>
</dbReference>
<dbReference type="RefSeq" id="WP_306835331.1">
    <property type="nucleotide sequence ID" value="NZ_JAUSRF010000008.1"/>
</dbReference>
<feature type="transmembrane region" description="Helical" evidence="7">
    <location>
        <begin position="245"/>
        <end position="265"/>
    </location>
</feature>
<dbReference type="SUPFAM" id="SSF161098">
    <property type="entry name" value="MetI-like"/>
    <property type="match status" value="1"/>
</dbReference>
<feature type="transmembrane region" description="Helical" evidence="7">
    <location>
        <begin position="66"/>
        <end position="88"/>
    </location>
</feature>
<keyword evidence="4 7" id="KW-0812">Transmembrane</keyword>
<dbReference type="Gene3D" id="1.10.3720.10">
    <property type="entry name" value="MetI-like"/>
    <property type="match status" value="1"/>
</dbReference>
<keyword evidence="2 7" id="KW-0813">Transport</keyword>
<reference evidence="10 11" key="1">
    <citation type="submission" date="2023-07" db="EMBL/GenBank/DDBJ databases">
        <title>Sorghum-associated microbial communities from plants grown in Nebraska, USA.</title>
        <authorList>
            <person name="Schachtman D."/>
        </authorList>
    </citation>
    <scope>NUCLEOTIDE SEQUENCE [LARGE SCALE GENOMIC DNA]</scope>
    <source>
        <strain evidence="10 11">DS1307</strain>
    </source>
</reference>
<evidence type="ECO:0000313" key="11">
    <source>
        <dbReference type="Proteomes" id="UP001241472"/>
    </source>
</evidence>
<evidence type="ECO:0000256" key="7">
    <source>
        <dbReference type="RuleBase" id="RU363032"/>
    </source>
</evidence>